<dbReference type="Proteomes" id="UP000030694">
    <property type="component" value="Unassembled WGS sequence"/>
</dbReference>
<gene>
    <name evidence="1" type="ORF">PFMC_03957</name>
</gene>
<evidence type="ECO:0000313" key="2">
    <source>
        <dbReference type="Proteomes" id="UP000030694"/>
    </source>
</evidence>
<evidence type="ECO:0000313" key="1">
    <source>
        <dbReference type="EMBL" id="ETW60185.1"/>
    </source>
</evidence>
<organism evidence="1 2">
    <name type="scientific">Plasmodium falciparum (isolate Camp / Malaysia)</name>
    <dbReference type="NCBI Taxonomy" id="5835"/>
    <lineage>
        <taxon>Eukaryota</taxon>
        <taxon>Sar</taxon>
        <taxon>Alveolata</taxon>
        <taxon>Apicomplexa</taxon>
        <taxon>Aconoidasida</taxon>
        <taxon>Haemosporida</taxon>
        <taxon>Plasmodiidae</taxon>
        <taxon>Plasmodium</taxon>
        <taxon>Plasmodium (Laverania)</taxon>
    </lineage>
</organism>
<dbReference type="AlphaFoldDB" id="A0A024X514"/>
<reference evidence="1 2" key="1">
    <citation type="submission" date="2013-02" db="EMBL/GenBank/DDBJ databases">
        <title>The Genome Annotation of Plasmodium falciparum CAMP/Malaysia.</title>
        <authorList>
            <consortium name="The Broad Institute Genome Sequencing Platform"/>
            <consortium name="The Broad Institute Genome Sequencing Center for Infectious Disease"/>
            <person name="Neafsey D."/>
            <person name="Hoffman S."/>
            <person name="Volkman S."/>
            <person name="Rosenthal P."/>
            <person name="Walker B."/>
            <person name="Young S.K."/>
            <person name="Zeng Q."/>
            <person name="Gargeya S."/>
            <person name="Fitzgerald M."/>
            <person name="Haas B."/>
            <person name="Abouelleil A."/>
            <person name="Allen A.W."/>
            <person name="Alvarado L."/>
            <person name="Arachchi H.M."/>
            <person name="Berlin A.M."/>
            <person name="Chapman S.B."/>
            <person name="Gainer-Dewar J."/>
            <person name="Goldberg J."/>
            <person name="Griggs A."/>
            <person name="Gujja S."/>
            <person name="Hansen M."/>
            <person name="Howarth C."/>
            <person name="Imamovic A."/>
            <person name="Ireland A."/>
            <person name="Larimer J."/>
            <person name="McCowan C."/>
            <person name="Murphy C."/>
            <person name="Pearson M."/>
            <person name="Poon T.W."/>
            <person name="Priest M."/>
            <person name="Roberts A."/>
            <person name="Saif S."/>
            <person name="Shea T."/>
            <person name="Sisk P."/>
            <person name="Sykes S."/>
            <person name="Wortman J."/>
            <person name="Nusbaum C."/>
            <person name="Birren B."/>
        </authorList>
    </citation>
    <scope>NUCLEOTIDE SEQUENCE [LARGE SCALE GENOMIC DNA]</scope>
    <source>
        <strain evidence="1 2">CAMP/Malaysia</strain>
    </source>
</reference>
<accession>A0A024X514</accession>
<sequence length="105" mass="12738">MYNLNNTYRFKNISCPLIQIKNKTLIIQKKDKKIYFKNFNMIDHYFKPARGLLINILDHHTYNSLFIYVDVYIVAYKVDILIERFNRFVILHILTFQLNQNGLHI</sequence>
<reference evidence="1 2" key="2">
    <citation type="submission" date="2013-02" db="EMBL/GenBank/DDBJ databases">
        <title>The Genome Sequence of Plasmodium falciparum CAMP/Malaysia.</title>
        <authorList>
            <consortium name="The Broad Institute Genome Sequencing Platform"/>
            <consortium name="The Broad Institute Genome Sequencing Center for Infectious Disease"/>
            <person name="Neafsey D."/>
            <person name="Cheeseman I."/>
            <person name="Volkman S."/>
            <person name="Adams J."/>
            <person name="Walker B."/>
            <person name="Young S.K."/>
            <person name="Zeng Q."/>
            <person name="Gargeya S."/>
            <person name="Fitzgerald M."/>
            <person name="Haas B."/>
            <person name="Abouelleil A."/>
            <person name="Alvarado L."/>
            <person name="Arachchi H.M."/>
            <person name="Berlin A.M."/>
            <person name="Chapman S.B."/>
            <person name="Dewar J."/>
            <person name="Goldberg J."/>
            <person name="Griggs A."/>
            <person name="Gujja S."/>
            <person name="Hansen M."/>
            <person name="Howarth C."/>
            <person name="Imamovic A."/>
            <person name="Larimer J."/>
            <person name="McCowan C."/>
            <person name="Murphy C."/>
            <person name="Neiman D."/>
            <person name="Pearson M."/>
            <person name="Priest M."/>
            <person name="Roberts A."/>
            <person name="Saif S."/>
            <person name="Shea T."/>
            <person name="Sisk P."/>
            <person name="Sykes S."/>
            <person name="Wortman J."/>
            <person name="Nusbaum C."/>
            <person name="Birren B."/>
        </authorList>
    </citation>
    <scope>NUCLEOTIDE SEQUENCE [LARGE SCALE GENOMIC DNA]</scope>
    <source>
        <strain evidence="1 2">CAMP/Malaysia</strain>
    </source>
</reference>
<name>A0A024X514_PLAFC</name>
<dbReference type="EMBL" id="KI927531">
    <property type="protein sequence ID" value="ETW60185.1"/>
    <property type="molecule type" value="Genomic_DNA"/>
</dbReference>
<proteinExistence type="predicted"/>
<protein>
    <submittedName>
        <fullName evidence="1">Uncharacterized protein</fullName>
    </submittedName>
</protein>